<keyword evidence="1" id="KW-1133">Transmembrane helix</keyword>
<dbReference type="Proteomes" id="UP001278500">
    <property type="component" value="Unassembled WGS sequence"/>
</dbReference>
<feature type="transmembrane region" description="Helical" evidence="1">
    <location>
        <begin position="6"/>
        <end position="27"/>
    </location>
</feature>
<accession>A0AAE0MW75</accession>
<protein>
    <submittedName>
        <fullName evidence="2">Uncharacterized protein</fullName>
    </submittedName>
</protein>
<organism evidence="2 3">
    <name type="scientific">Neurospora tetraspora</name>
    <dbReference type="NCBI Taxonomy" id="94610"/>
    <lineage>
        <taxon>Eukaryota</taxon>
        <taxon>Fungi</taxon>
        <taxon>Dikarya</taxon>
        <taxon>Ascomycota</taxon>
        <taxon>Pezizomycotina</taxon>
        <taxon>Sordariomycetes</taxon>
        <taxon>Sordariomycetidae</taxon>
        <taxon>Sordariales</taxon>
        <taxon>Sordariaceae</taxon>
        <taxon>Neurospora</taxon>
    </lineage>
</organism>
<comment type="caution">
    <text evidence="2">The sequence shown here is derived from an EMBL/GenBank/DDBJ whole genome shotgun (WGS) entry which is preliminary data.</text>
</comment>
<keyword evidence="3" id="KW-1185">Reference proteome</keyword>
<reference evidence="2" key="2">
    <citation type="submission" date="2023-06" db="EMBL/GenBank/DDBJ databases">
        <authorList>
            <consortium name="Lawrence Berkeley National Laboratory"/>
            <person name="Haridas S."/>
            <person name="Hensen N."/>
            <person name="Bonometti L."/>
            <person name="Westerberg I."/>
            <person name="Brannstrom I.O."/>
            <person name="Guillou S."/>
            <person name="Cros-Aarteil S."/>
            <person name="Calhoun S."/>
            <person name="Kuo A."/>
            <person name="Mondo S."/>
            <person name="Pangilinan J."/>
            <person name="Riley R."/>
            <person name="Labutti K."/>
            <person name="Andreopoulos B."/>
            <person name="Lipzen A."/>
            <person name="Chen C."/>
            <person name="Yanf M."/>
            <person name="Daum C."/>
            <person name="Ng V."/>
            <person name="Clum A."/>
            <person name="Steindorff A."/>
            <person name="Ohm R."/>
            <person name="Martin F."/>
            <person name="Silar P."/>
            <person name="Natvig D."/>
            <person name="Lalanne C."/>
            <person name="Gautier V."/>
            <person name="Ament-Velasquez S.L."/>
            <person name="Kruys A."/>
            <person name="Hutchinson M.I."/>
            <person name="Powell A.J."/>
            <person name="Barry K."/>
            <person name="Miller A.N."/>
            <person name="Grigoriev I.V."/>
            <person name="Debuchy R."/>
            <person name="Gladieux P."/>
            <person name="Thoren M.H."/>
            <person name="Johannesson H."/>
        </authorList>
    </citation>
    <scope>NUCLEOTIDE SEQUENCE</scope>
    <source>
        <strain evidence="2">CBS 560.94</strain>
    </source>
</reference>
<dbReference type="AlphaFoldDB" id="A0AAE0MW75"/>
<evidence type="ECO:0000313" key="3">
    <source>
        <dbReference type="Proteomes" id="UP001278500"/>
    </source>
</evidence>
<keyword evidence="1" id="KW-0812">Transmembrane</keyword>
<dbReference type="EMBL" id="JAUEPP010000001">
    <property type="protein sequence ID" value="KAK3355219.1"/>
    <property type="molecule type" value="Genomic_DNA"/>
</dbReference>
<reference evidence="2" key="1">
    <citation type="journal article" date="2023" name="Mol. Phylogenet. Evol.">
        <title>Genome-scale phylogeny and comparative genomics of the fungal order Sordariales.</title>
        <authorList>
            <person name="Hensen N."/>
            <person name="Bonometti L."/>
            <person name="Westerberg I."/>
            <person name="Brannstrom I.O."/>
            <person name="Guillou S."/>
            <person name="Cros-Aarteil S."/>
            <person name="Calhoun S."/>
            <person name="Haridas S."/>
            <person name="Kuo A."/>
            <person name="Mondo S."/>
            <person name="Pangilinan J."/>
            <person name="Riley R."/>
            <person name="LaButti K."/>
            <person name="Andreopoulos B."/>
            <person name="Lipzen A."/>
            <person name="Chen C."/>
            <person name="Yan M."/>
            <person name="Daum C."/>
            <person name="Ng V."/>
            <person name="Clum A."/>
            <person name="Steindorff A."/>
            <person name="Ohm R.A."/>
            <person name="Martin F."/>
            <person name="Silar P."/>
            <person name="Natvig D.O."/>
            <person name="Lalanne C."/>
            <person name="Gautier V."/>
            <person name="Ament-Velasquez S.L."/>
            <person name="Kruys A."/>
            <person name="Hutchinson M.I."/>
            <person name="Powell A.J."/>
            <person name="Barry K."/>
            <person name="Miller A.N."/>
            <person name="Grigoriev I.V."/>
            <person name="Debuchy R."/>
            <person name="Gladieux P."/>
            <person name="Hiltunen Thoren M."/>
            <person name="Johannesson H."/>
        </authorList>
    </citation>
    <scope>NUCLEOTIDE SEQUENCE</scope>
    <source>
        <strain evidence="2">CBS 560.94</strain>
    </source>
</reference>
<dbReference type="RefSeq" id="XP_062686597.1">
    <property type="nucleotide sequence ID" value="XM_062825374.1"/>
</dbReference>
<gene>
    <name evidence="2" type="ORF">B0H65DRAFT_438481</name>
</gene>
<sequence length="243" mass="26871">MASSWYLFTLAFVSAPIILITPTIVVVREALVSVTSSQSSRDNGRVELEIFIDFVLVLLHVPSSCKFEPLEDWVDAVRVRDLNDIVFVAPAWLPLLGAGARGCMTVRLAKCSGVIPRKSIWVEDEGELSDAAIEEVGGQGVDICIRVKAEDIEDVSRSNPEQREWIQPSPAISAQDDFSIARLLLELEHILREIAEAAGPETRALLARIGDIRPKTVDKVVSRYAENLTRVLFPVRKVPPGKF</sequence>
<name>A0AAE0MW75_9PEZI</name>
<keyword evidence="1" id="KW-0472">Membrane</keyword>
<evidence type="ECO:0000256" key="1">
    <source>
        <dbReference type="SAM" id="Phobius"/>
    </source>
</evidence>
<evidence type="ECO:0000313" key="2">
    <source>
        <dbReference type="EMBL" id="KAK3355219.1"/>
    </source>
</evidence>
<dbReference type="GeneID" id="87862528"/>
<proteinExistence type="predicted"/>